<dbReference type="OrthoDB" id="9806505at2"/>
<dbReference type="Gene3D" id="3.40.50.360">
    <property type="match status" value="1"/>
</dbReference>
<dbReference type="InterPro" id="IPR008254">
    <property type="entry name" value="Flavodoxin/NO_synth"/>
</dbReference>
<dbReference type="RefSeq" id="WP_093912939.1">
    <property type="nucleotide sequence ID" value="NZ_FONL01000003.1"/>
</dbReference>
<dbReference type="EMBL" id="FONL01000003">
    <property type="protein sequence ID" value="SFE25475.1"/>
    <property type="molecule type" value="Genomic_DNA"/>
</dbReference>
<dbReference type="GO" id="GO:0010181">
    <property type="term" value="F:FMN binding"/>
    <property type="evidence" value="ECO:0007669"/>
    <property type="project" value="InterPro"/>
</dbReference>
<proteinExistence type="predicted"/>
<keyword evidence="3" id="KW-1185">Reference proteome</keyword>
<dbReference type="GO" id="GO:0016651">
    <property type="term" value="F:oxidoreductase activity, acting on NAD(P)H"/>
    <property type="evidence" value="ECO:0007669"/>
    <property type="project" value="UniProtKB-ARBA"/>
</dbReference>
<name>A0A1I1Z0Y0_9FIRM</name>
<dbReference type="PANTHER" id="PTHR39201">
    <property type="entry name" value="EXPORTED PROTEIN-RELATED"/>
    <property type="match status" value="1"/>
</dbReference>
<dbReference type="InterPro" id="IPR029039">
    <property type="entry name" value="Flavoprotein-like_sf"/>
</dbReference>
<reference evidence="2 3" key="1">
    <citation type="submission" date="2016-10" db="EMBL/GenBank/DDBJ databases">
        <authorList>
            <person name="de Groot N.N."/>
        </authorList>
    </citation>
    <scope>NUCLEOTIDE SEQUENCE [LARGE SCALE GENOMIC DNA]</scope>
    <source>
        <strain evidence="2 3">DSM 9236</strain>
    </source>
</reference>
<dbReference type="STRING" id="1123323.SAMN05216245_103104"/>
<dbReference type="Proteomes" id="UP000198896">
    <property type="component" value="Unassembled WGS sequence"/>
</dbReference>
<evidence type="ECO:0000313" key="2">
    <source>
        <dbReference type="EMBL" id="SFE25475.1"/>
    </source>
</evidence>
<feature type="domain" description="Flavodoxin-like" evidence="1">
    <location>
        <begin position="25"/>
        <end position="168"/>
    </location>
</feature>
<dbReference type="AlphaFoldDB" id="A0A1I1Z0Y0"/>
<evidence type="ECO:0000259" key="1">
    <source>
        <dbReference type="Pfam" id="PF12682"/>
    </source>
</evidence>
<protein>
    <submittedName>
        <fullName evidence="2">Flavodoxin</fullName>
    </submittedName>
</protein>
<accession>A0A1I1Z0Y0</accession>
<evidence type="ECO:0000313" key="3">
    <source>
        <dbReference type="Proteomes" id="UP000198896"/>
    </source>
</evidence>
<sequence>MAKVLIAYYSRKGQNYWNGSIKNLAKGNTEVVAEMIQKAVGGDLFEIETVKEYPVDYTECTEVAKEELRAKARPELKAYPESMDEYDVIFLGYPCWWGTMPMGVYTFLEHFNFSGKKIVPFCTHEGSRMGGSVNQIKKTAPGAVVPEGLPVHGAEAAEAEDEVAAWAKKSLSAEAGEAGFIKRTLHLG</sequence>
<dbReference type="Pfam" id="PF12682">
    <property type="entry name" value="Flavodoxin_4"/>
    <property type="match status" value="1"/>
</dbReference>
<organism evidence="2 3">
    <name type="scientific">Succiniclasticum ruminis DSM 9236</name>
    <dbReference type="NCBI Taxonomy" id="1123323"/>
    <lineage>
        <taxon>Bacteria</taxon>
        <taxon>Bacillati</taxon>
        <taxon>Bacillota</taxon>
        <taxon>Negativicutes</taxon>
        <taxon>Acidaminococcales</taxon>
        <taxon>Acidaminococcaceae</taxon>
        <taxon>Succiniclasticum</taxon>
    </lineage>
</organism>
<gene>
    <name evidence="2" type="ORF">SAMN05216245_103104</name>
</gene>
<dbReference type="PANTHER" id="PTHR39201:SF1">
    <property type="entry name" value="FLAVODOXIN-LIKE DOMAIN-CONTAINING PROTEIN"/>
    <property type="match status" value="1"/>
</dbReference>
<dbReference type="SUPFAM" id="SSF52218">
    <property type="entry name" value="Flavoproteins"/>
    <property type="match status" value="1"/>
</dbReference>